<reference evidence="2 5" key="1">
    <citation type="journal article" date="2020" name="IScience">
        <title>Genome Sequencing of the Endangered Kingdonia uniflora (Circaeasteraceae, Ranunculales) Reveals Potential Mechanisms of Evolutionary Specialization.</title>
        <authorList>
            <person name="Sun Y."/>
            <person name="Deng T."/>
            <person name="Zhang A."/>
            <person name="Moore M.J."/>
            <person name="Landis J.B."/>
            <person name="Lin N."/>
            <person name="Zhang H."/>
            <person name="Zhang X."/>
            <person name="Huang J."/>
            <person name="Zhang X."/>
            <person name="Sun H."/>
            <person name="Wang H."/>
        </authorList>
    </citation>
    <scope>NUCLEOTIDE SEQUENCE [LARGE SCALE GENOMIC DNA]</scope>
    <source>
        <strain evidence="2">TB1705</strain>
        <tissue evidence="2">Leaf</tissue>
    </source>
</reference>
<dbReference type="Proteomes" id="UP000541444">
    <property type="component" value="Unassembled WGS sequence"/>
</dbReference>
<protein>
    <submittedName>
        <fullName evidence="2">Uncharacterized protein</fullName>
    </submittedName>
</protein>
<feature type="non-terminal residue" evidence="2">
    <location>
        <position position="87"/>
    </location>
</feature>
<evidence type="ECO:0000313" key="2">
    <source>
        <dbReference type="EMBL" id="KAF6161211.1"/>
    </source>
</evidence>
<accession>A0A7J7N1Y9</accession>
<evidence type="ECO:0000256" key="1">
    <source>
        <dbReference type="SAM" id="Phobius"/>
    </source>
</evidence>
<keyword evidence="1" id="KW-0472">Membrane</keyword>
<keyword evidence="5" id="KW-1185">Reference proteome</keyword>
<dbReference type="EMBL" id="JACGCM010000719">
    <property type="protein sequence ID" value="KAF6167727.1"/>
    <property type="molecule type" value="Genomic_DNA"/>
</dbReference>
<dbReference type="EMBL" id="JACGCM010000553">
    <property type="protein sequence ID" value="KAF6170999.1"/>
    <property type="molecule type" value="Genomic_DNA"/>
</dbReference>
<feature type="transmembrane region" description="Helical" evidence="1">
    <location>
        <begin position="6"/>
        <end position="30"/>
    </location>
</feature>
<comment type="caution">
    <text evidence="2">The sequence shown here is derived from an EMBL/GenBank/DDBJ whole genome shotgun (WGS) entry which is preliminary data.</text>
</comment>
<dbReference type="EMBL" id="JACGCM010001139">
    <property type="protein sequence ID" value="KAF6161211.1"/>
    <property type="molecule type" value="Genomic_DNA"/>
</dbReference>
<proteinExistence type="predicted"/>
<name>A0A7J7N1Y9_9MAGN</name>
<gene>
    <name evidence="3" type="ORF">GIB67_017222</name>
    <name evidence="4" type="ORF">GIB67_020419</name>
    <name evidence="2" type="ORF">GIB67_037478</name>
</gene>
<keyword evidence="1" id="KW-1133">Transmembrane helix</keyword>
<organism evidence="2 5">
    <name type="scientific">Kingdonia uniflora</name>
    <dbReference type="NCBI Taxonomy" id="39325"/>
    <lineage>
        <taxon>Eukaryota</taxon>
        <taxon>Viridiplantae</taxon>
        <taxon>Streptophyta</taxon>
        <taxon>Embryophyta</taxon>
        <taxon>Tracheophyta</taxon>
        <taxon>Spermatophyta</taxon>
        <taxon>Magnoliopsida</taxon>
        <taxon>Ranunculales</taxon>
        <taxon>Circaeasteraceae</taxon>
        <taxon>Kingdonia</taxon>
    </lineage>
</organism>
<evidence type="ECO:0000313" key="4">
    <source>
        <dbReference type="EMBL" id="KAF6170999.1"/>
    </source>
</evidence>
<keyword evidence="1" id="KW-0812">Transmembrane</keyword>
<dbReference type="AlphaFoldDB" id="A0A7J7N1Y9"/>
<evidence type="ECO:0000313" key="3">
    <source>
        <dbReference type="EMBL" id="KAF6167727.1"/>
    </source>
</evidence>
<sequence>LPPLLISAPIWVWAILVCCSRVWWLVSLILGMKRGLRSPRPSPFLVVIPCRAHQSSFRCGFVVVIDFWKIGFRWWWYLNGLIAGVGQ</sequence>
<evidence type="ECO:0000313" key="5">
    <source>
        <dbReference type="Proteomes" id="UP000541444"/>
    </source>
</evidence>